<proteinExistence type="predicted"/>
<dbReference type="OrthoDB" id="4554488at2"/>
<dbReference type="KEGG" id="kphy:AOZ06_08705"/>
<protein>
    <submittedName>
        <fullName evidence="1">Uncharacterized protein</fullName>
    </submittedName>
</protein>
<dbReference type="STRING" id="860235.AOZ06_08705"/>
<dbReference type="RefSeq" id="WP_054288967.1">
    <property type="nucleotide sequence ID" value="NZ_CP012752.1"/>
</dbReference>
<evidence type="ECO:0000313" key="2">
    <source>
        <dbReference type="Proteomes" id="UP000063699"/>
    </source>
</evidence>
<keyword evidence="2" id="KW-1185">Reference proteome</keyword>
<sequence length="92" mass="10639">MRLQPDDGWGEMPTFGPNEFESNLVNRPCPGCLGWPHWNDTMVSFQNRTDEFFKWFEHATSVEPCHNMGPTNGAFNLPRNERYKATYPGRCA</sequence>
<dbReference type="EMBL" id="CP012752">
    <property type="protein sequence ID" value="ALG06996.1"/>
    <property type="molecule type" value="Genomic_DNA"/>
</dbReference>
<evidence type="ECO:0000313" key="1">
    <source>
        <dbReference type="EMBL" id="ALG06996.1"/>
    </source>
</evidence>
<accession>A0A0N9HYN6</accession>
<dbReference type="Proteomes" id="UP000063699">
    <property type="component" value="Chromosome"/>
</dbReference>
<organism evidence="1 2">
    <name type="scientific">Kibdelosporangium phytohabitans</name>
    <dbReference type="NCBI Taxonomy" id="860235"/>
    <lineage>
        <taxon>Bacteria</taxon>
        <taxon>Bacillati</taxon>
        <taxon>Actinomycetota</taxon>
        <taxon>Actinomycetes</taxon>
        <taxon>Pseudonocardiales</taxon>
        <taxon>Pseudonocardiaceae</taxon>
        <taxon>Kibdelosporangium</taxon>
    </lineage>
</organism>
<dbReference type="AlphaFoldDB" id="A0A0N9HYN6"/>
<reference evidence="1 2" key="1">
    <citation type="submission" date="2015-07" db="EMBL/GenBank/DDBJ databases">
        <title>Genome sequencing of Kibdelosporangium phytohabitans.</title>
        <authorList>
            <person name="Qin S."/>
            <person name="Xing K."/>
        </authorList>
    </citation>
    <scope>NUCLEOTIDE SEQUENCE [LARGE SCALE GENOMIC DNA]</scope>
    <source>
        <strain evidence="1 2">KLBMP1111</strain>
    </source>
</reference>
<gene>
    <name evidence="1" type="ORF">AOZ06_08705</name>
</gene>
<name>A0A0N9HYN6_9PSEU</name>